<evidence type="ECO:0000313" key="1">
    <source>
        <dbReference type="EMBL" id="KAK8878092.1"/>
    </source>
</evidence>
<keyword evidence="2" id="KW-1185">Reference proteome</keyword>
<reference evidence="1 2" key="1">
    <citation type="submission" date="2024-04" db="EMBL/GenBank/DDBJ databases">
        <title>Tritrichomonas musculus Genome.</title>
        <authorList>
            <person name="Alves-Ferreira E."/>
            <person name="Grigg M."/>
            <person name="Lorenzi H."/>
            <person name="Galac M."/>
        </authorList>
    </citation>
    <scope>NUCLEOTIDE SEQUENCE [LARGE SCALE GENOMIC DNA]</scope>
    <source>
        <strain evidence="1 2">EAF2021</strain>
    </source>
</reference>
<proteinExistence type="predicted"/>
<name>A0ABR2JLJ2_9EUKA</name>
<organism evidence="1 2">
    <name type="scientific">Tritrichomonas musculus</name>
    <dbReference type="NCBI Taxonomy" id="1915356"/>
    <lineage>
        <taxon>Eukaryota</taxon>
        <taxon>Metamonada</taxon>
        <taxon>Parabasalia</taxon>
        <taxon>Tritrichomonadida</taxon>
        <taxon>Tritrichomonadidae</taxon>
        <taxon>Tritrichomonas</taxon>
    </lineage>
</organism>
<accession>A0ABR2JLJ2</accession>
<gene>
    <name evidence="1" type="ORF">M9Y10_004855</name>
</gene>
<dbReference type="EMBL" id="JAPFFF010000011">
    <property type="protein sequence ID" value="KAK8878092.1"/>
    <property type="molecule type" value="Genomic_DNA"/>
</dbReference>
<evidence type="ECO:0000313" key="2">
    <source>
        <dbReference type="Proteomes" id="UP001470230"/>
    </source>
</evidence>
<sequence length="415" mass="47178">MTGGEPVIEQKFENLNEAITYAFRHEQTSLLSLDRICEVLQNPNYYFNSKNQGLLPCSSITRRRISSVLSTSELFVRAGPPRTCLWAIRPHNPLFISDQAILASIEQMLTANGPMTIDQFINTTQLSGADANLYNRFLSEHGVEFTKDEDGTYWFTGQPRPQRNDFESISHALVYAFNEFPQGASVEELHWYLCLSTVGGIKEITRRCVSRELSRRTDLFSHLSRARYILLRSVQEAQSNQIRSNGNQIPPQQIPPQVPSPTQNLEIPQMPIVPQMARITMPQIHTNYLMKPQSLPSTNIIPIFAGNANNSIRPQNPRIGQPLQMPQIAPQVHGIPMHPIPQMNPINAMNTNDTMEHIPDIELQPPSPPMTNIPPFHFIEPMDPNDEIQHQSPLNEDEIFDPVNFFGNDFQFSFE</sequence>
<comment type="caution">
    <text evidence="1">The sequence shown here is derived from an EMBL/GenBank/DDBJ whole genome shotgun (WGS) entry which is preliminary data.</text>
</comment>
<dbReference type="Proteomes" id="UP001470230">
    <property type="component" value="Unassembled WGS sequence"/>
</dbReference>
<protein>
    <submittedName>
        <fullName evidence="1">Uncharacterized protein</fullName>
    </submittedName>
</protein>